<dbReference type="InterPro" id="IPR001054">
    <property type="entry name" value="A/G_cyclase"/>
</dbReference>
<keyword evidence="3" id="KW-1185">Reference proteome</keyword>
<reference evidence="2 3" key="1">
    <citation type="journal article" date="2014" name="Nature">
        <title>An environmental bacterial taxon with a large and distinct metabolic repertoire.</title>
        <authorList>
            <person name="Wilson M.C."/>
            <person name="Mori T."/>
            <person name="Ruckert C."/>
            <person name="Uria A.R."/>
            <person name="Helf M.J."/>
            <person name="Takada K."/>
            <person name="Gernert C."/>
            <person name="Steffens U.A."/>
            <person name="Heycke N."/>
            <person name="Schmitt S."/>
            <person name="Rinke C."/>
            <person name="Helfrich E.J."/>
            <person name="Brachmann A.O."/>
            <person name="Gurgui C."/>
            <person name="Wakimoto T."/>
            <person name="Kracht M."/>
            <person name="Crusemann M."/>
            <person name="Hentschel U."/>
            <person name="Abe I."/>
            <person name="Matsunaga S."/>
            <person name="Kalinowski J."/>
            <person name="Takeyama H."/>
            <person name="Piel J."/>
        </authorList>
    </citation>
    <scope>NUCLEOTIDE SEQUENCE [LARGE SCALE GENOMIC DNA]</scope>
    <source>
        <strain evidence="3">TSY2</strain>
    </source>
</reference>
<organism evidence="2 3">
    <name type="scientific">Candidatus Entotheonella gemina</name>
    <dbReference type="NCBI Taxonomy" id="1429439"/>
    <lineage>
        <taxon>Bacteria</taxon>
        <taxon>Pseudomonadati</taxon>
        <taxon>Nitrospinota/Tectimicrobiota group</taxon>
        <taxon>Candidatus Tectimicrobiota</taxon>
        <taxon>Candidatus Entotheonellia</taxon>
        <taxon>Candidatus Entotheonellales</taxon>
        <taxon>Candidatus Entotheonellaceae</taxon>
        <taxon>Candidatus Entotheonella</taxon>
    </lineage>
</organism>
<comment type="caution">
    <text evidence="2">The sequence shown here is derived from an EMBL/GenBank/DDBJ whole genome shotgun (WGS) entry which is preliminary data.</text>
</comment>
<dbReference type="GO" id="GO:0004016">
    <property type="term" value="F:adenylate cyclase activity"/>
    <property type="evidence" value="ECO:0007669"/>
    <property type="project" value="UniProtKB-ARBA"/>
</dbReference>
<dbReference type="PROSITE" id="PS50125">
    <property type="entry name" value="GUANYLATE_CYCLASE_2"/>
    <property type="match status" value="1"/>
</dbReference>
<sequence length="182" mass="20291">MDEYLEAMTPHVIRHGGVILKYIGDGIMVAFGVPLARQTDDAIRQDAVHAVQCAVAMARELTALNRRWQAQQLPMIGMRIGIHTGPVIAGSTGGTERLEYNVHGDTVNIASRLETFDKHVFLPDLLHDPCRILIGEATQHYLNHEFLTQSIGTVRLKGKEQGVSVYRIIDLKDDQEAITYHP</sequence>
<dbReference type="Pfam" id="PF00211">
    <property type="entry name" value="Guanylate_cyc"/>
    <property type="match status" value="1"/>
</dbReference>
<dbReference type="Proteomes" id="UP000019140">
    <property type="component" value="Unassembled WGS sequence"/>
</dbReference>
<dbReference type="CDD" id="cd07302">
    <property type="entry name" value="CHD"/>
    <property type="match status" value="1"/>
</dbReference>
<gene>
    <name evidence="2" type="ORF">ETSY2_36810</name>
</gene>
<dbReference type="PANTHER" id="PTHR43081:SF1">
    <property type="entry name" value="ADENYLATE CYCLASE, TERMINAL-DIFFERENTIATION SPECIFIC"/>
    <property type="match status" value="1"/>
</dbReference>
<proteinExistence type="predicted"/>
<dbReference type="SMART" id="SM00044">
    <property type="entry name" value="CYCc"/>
    <property type="match status" value="1"/>
</dbReference>
<accession>W4LV51</accession>
<evidence type="ECO:0000313" key="3">
    <source>
        <dbReference type="Proteomes" id="UP000019140"/>
    </source>
</evidence>
<feature type="domain" description="Guanylate cyclase" evidence="1">
    <location>
        <begin position="1"/>
        <end position="114"/>
    </location>
</feature>
<dbReference type="InterPro" id="IPR029787">
    <property type="entry name" value="Nucleotide_cyclase"/>
</dbReference>
<dbReference type="InterPro" id="IPR050697">
    <property type="entry name" value="Adenylyl/Guanylyl_Cyclase_3/4"/>
</dbReference>
<name>W4LV51_9BACT</name>
<protein>
    <recommendedName>
        <fullName evidence="1">Guanylate cyclase domain-containing protein</fullName>
    </recommendedName>
</protein>
<evidence type="ECO:0000259" key="1">
    <source>
        <dbReference type="PROSITE" id="PS50125"/>
    </source>
</evidence>
<dbReference type="PANTHER" id="PTHR43081">
    <property type="entry name" value="ADENYLATE CYCLASE, TERMINAL-DIFFERENTIATION SPECIFIC-RELATED"/>
    <property type="match status" value="1"/>
</dbReference>
<dbReference type="Gene3D" id="3.30.70.1230">
    <property type="entry name" value="Nucleotide cyclase"/>
    <property type="match status" value="1"/>
</dbReference>
<dbReference type="SUPFAM" id="SSF55073">
    <property type="entry name" value="Nucleotide cyclase"/>
    <property type="match status" value="1"/>
</dbReference>
<dbReference type="EMBL" id="AZHX01001597">
    <property type="protein sequence ID" value="ETX01651.1"/>
    <property type="molecule type" value="Genomic_DNA"/>
</dbReference>
<dbReference type="GO" id="GO:0009190">
    <property type="term" value="P:cyclic nucleotide biosynthetic process"/>
    <property type="evidence" value="ECO:0007669"/>
    <property type="project" value="InterPro"/>
</dbReference>
<dbReference type="PATRIC" id="fig|1429439.4.peg.6217"/>
<dbReference type="HOGENOM" id="CLU_1479486_0_0_7"/>
<evidence type="ECO:0000313" key="2">
    <source>
        <dbReference type="EMBL" id="ETX01651.1"/>
    </source>
</evidence>
<dbReference type="GO" id="GO:0035556">
    <property type="term" value="P:intracellular signal transduction"/>
    <property type="evidence" value="ECO:0007669"/>
    <property type="project" value="InterPro"/>
</dbReference>
<dbReference type="AlphaFoldDB" id="W4LV51"/>